<evidence type="ECO:0000256" key="1">
    <source>
        <dbReference type="SAM" id="MobiDB-lite"/>
    </source>
</evidence>
<reference evidence="2" key="1">
    <citation type="journal article" date="2023" name="G3 (Bethesda)">
        <title>A reference genome for the long-term kleptoplast-retaining sea slug Elysia crispata morphotype clarki.</title>
        <authorList>
            <person name="Eastman K.E."/>
            <person name="Pendleton A.L."/>
            <person name="Shaikh M.A."/>
            <person name="Suttiyut T."/>
            <person name="Ogas R."/>
            <person name="Tomko P."/>
            <person name="Gavelis G."/>
            <person name="Widhalm J.R."/>
            <person name="Wisecaver J.H."/>
        </authorList>
    </citation>
    <scope>NUCLEOTIDE SEQUENCE</scope>
    <source>
        <strain evidence="2">ECLA1</strain>
    </source>
</reference>
<proteinExistence type="predicted"/>
<gene>
    <name evidence="2" type="ORF">RRG08_001261</name>
</gene>
<dbReference type="AlphaFoldDB" id="A0AAE1EB56"/>
<sequence>MPPDASQQCVNSPGPLADAKPQCRWDDLQGGIASSQSQRKSRHEPVLIPDINSESRGDTLTGWGLFHASNGPRALQHEVKSKHGKVDFSTTHQSITRQECLQNLRLTSKRPIFTLIDMMGVNVSKASLPHEFRALITECHTGSMQSCLHDPGVAGASESAEPSF</sequence>
<feature type="compositionally biased region" description="Polar residues" evidence="1">
    <location>
        <begin position="1"/>
        <end position="11"/>
    </location>
</feature>
<organism evidence="2 3">
    <name type="scientific">Elysia crispata</name>
    <name type="common">lettuce slug</name>
    <dbReference type="NCBI Taxonomy" id="231223"/>
    <lineage>
        <taxon>Eukaryota</taxon>
        <taxon>Metazoa</taxon>
        <taxon>Spiralia</taxon>
        <taxon>Lophotrochozoa</taxon>
        <taxon>Mollusca</taxon>
        <taxon>Gastropoda</taxon>
        <taxon>Heterobranchia</taxon>
        <taxon>Euthyneura</taxon>
        <taxon>Panpulmonata</taxon>
        <taxon>Sacoglossa</taxon>
        <taxon>Placobranchoidea</taxon>
        <taxon>Plakobranchidae</taxon>
        <taxon>Elysia</taxon>
    </lineage>
</organism>
<accession>A0AAE1EB56</accession>
<name>A0AAE1EB56_9GAST</name>
<feature type="region of interest" description="Disordered" evidence="1">
    <location>
        <begin position="1"/>
        <end position="45"/>
    </location>
</feature>
<evidence type="ECO:0000313" key="3">
    <source>
        <dbReference type="Proteomes" id="UP001283361"/>
    </source>
</evidence>
<dbReference type="EMBL" id="JAWDGP010000384">
    <property type="protein sequence ID" value="KAK3801016.1"/>
    <property type="molecule type" value="Genomic_DNA"/>
</dbReference>
<dbReference type="Proteomes" id="UP001283361">
    <property type="component" value="Unassembled WGS sequence"/>
</dbReference>
<protein>
    <submittedName>
        <fullName evidence="2">Uncharacterized protein</fullName>
    </submittedName>
</protein>
<comment type="caution">
    <text evidence="2">The sequence shown here is derived from an EMBL/GenBank/DDBJ whole genome shotgun (WGS) entry which is preliminary data.</text>
</comment>
<evidence type="ECO:0000313" key="2">
    <source>
        <dbReference type="EMBL" id="KAK3801016.1"/>
    </source>
</evidence>
<keyword evidence="3" id="KW-1185">Reference proteome</keyword>